<evidence type="ECO:0000259" key="1">
    <source>
        <dbReference type="Pfam" id="PF00535"/>
    </source>
</evidence>
<evidence type="ECO:0000313" key="2">
    <source>
        <dbReference type="EMBL" id="QIB66160.1"/>
    </source>
</evidence>
<dbReference type="GO" id="GO:0016740">
    <property type="term" value="F:transferase activity"/>
    <property type="evidence" value="ECO:0007669"/>
    <property type="project" value="UniProtKB-KW"/>
</dbReference>
<dbReference type="PANTHER" id="PTHR43685">
    <property type="entry name" value="GLYCOSYLTRANSFERASE"/>
    <property type="match status" value="1"/>
</dbReference>
<dbReference type="EMBL" id="CP048711">
    <property type="protein sequence ID" value="QIB66160.1"/>
    <property type="molecule type" value="Genomic_DNA"/>
</dbReference>
<dbReference type="AlphaFoldDB" id="A0A6C0U201"/>
<dbReference type="InterPro" id="IPR050834">
    <property type="entry name" value="Glycosyltransf_2"/>
</dbReference>
<keyword evidence="2" id="KW-0808">Transferase</keyword>
<feature type="domain" description="Glycosyltransferase 2-like" evidence="1">
    <location>
        <begin position="6"/>
        <end position="136"/>
    </location>
</feature>
<accession>A0A6C0U201</accession>
<name>A0A6C0U201_9GAMM</name>
<dbReference type="PANTHER" id="PTHR43685:SF2">
    <property type="entry name" value="GLYCOSYLTRANSFERASE 2-LIKE DOMAIN-CONTAINING PROTEIN"/>
    <property type="match status" value="1"/>
</dbReference>
<dbReference type="InterPro" id="IPR001173">
    <property type="entry name" value="Glyco_trans_2-like"/>
</dbReference>
<organism evidence="2 3">
    <name type="scientific">Kineobactrum salinum</name>
    <dbReference type="NCBI Taxonomy" id="2708301"/>
    <lineage>
        <taxon>Bacteria</taxon>
        <taxon>Pseudomonadati</taxon>
        <taxon>Pseudomonadota</taxon>
        <taxon>Gammaproteobacteria</taxon>
        <taxon>Cellvibrionales</taxon>
        <taxon>Halieaceae</taxon>
        <taxon>Kineobactrum</taxon>
    </lineage>
</organism>
<gene>
    <name evidence="2" type="ORF">G3T16_12800</name>
</gene>
<sequence length="319" mass="36404">MHRIAVIIPVKNDPRIVPALDKLISIGGFRDGLSIVVVDNGSSDRNYNEMQNYCRTQPQVVLLRELGAGSYVARNSGIRYALNELDAEVLAFIDSDCIVSDDWLSAISNTFENDAVAAVTGKSFGINKNPIALYEQMLYDRIVADFLNESALKRVDTRNFAVRSNVLKKTGLFLPVRYGGDMEFGARIHKLGMLSIYSSEMILYHENPCHLGDLLIKRVRQNHGNHQLHDYCETSYLETYLPHLFKYRPVGFIQKFVLFIHYLVLIFNRYTEFRFAHLLCLTISKLSPRIGFLYFKVMVSRACRLGDISYFLGLPSQQV</sequence>
<dbReference type="RefSeq" id="WP_163495595.1">
    <property type="nucleotide sequence ID" value="NZ_CP048711.1"/>
</dbReference>
<keyword evidence="3" id="KW-1185">Reference proteome</keyword>
<dbReference type="Gene3D" id="3.90.550.10">
    <property type="entry name" value="Spore Coat Polysaccharide Biosynthesis Protein SpsA, Chain A"/>
    <property type="match status" value="1"/>
</dbReference>
<protein>
    <submittedName>
        <fullName evidence="2">Glycosyltransferase family 2 protein</fullName>
    </submittedName>
</protein>
<proteinExistence type="predicted"/>
<dbReference type="SUPFAM" id="SSF53448">
    <property type="entry name" value="Nucleotide-diphospho-sugar transferases"/>
    <property type="match status" value="1"/>
</dbReference>
<evidence type="ECO:0000313" key="3">
    <source>
        <dbReference type="Proteomes" id="UP000477680"/>
    </source>
</evidence>
<reference evidence="2 3" key="1">
    <citation type="submission" date="2020-02" db="EMBL/GenBank/DDBJ databases">
        <title>Genome sequencing for Kineobactrum sp. M2.</title>
        <authorList>
            <person name="Park S.-J."/>
        </authorList>
    </citation>
    <scope>NUCLEOTIDE SEQUENCE [LARGE SCALE GENOMIC DNA]</scope>
    <source>
        <strain evidence="2 3">M2</strain>
    </source>
</reference>
<dbReference type="Pfam" id="PF00535">
    <property type="entry name" value="Glycos_transf_2"/>
    <property type="match status" value="1"/>
</dbReference>
<dbReference type="KEGG" id="kim:G3T16_12800"/>
<dbReference type="InterPro" id="IPR029044">
    <property type="entry name" value="Nucleotide-diphossugar_trans"/>
</dbReference>
<dbReference type="Proteomes" id="UP000477680">
    <property type="component" value="Chromosome"/>
</dbReference>